<reference evidence="1" key="1">
    <citation type="submission" date="2022-07" db="EMBL/GenBank/DDBJ databases">
        <authorList>
            <consortium name="DAFM: The Division of Animal and Food Microbiology"/>
        </authorList>
    </citation>
    <scope>NUCLEOTIDE SEQUENCE</scope>
    <source>
        <strain evidence="1">19MO01SH01-2</strain>
    </source>
</reference>
<dbReference type="Proteomes" id="UP001218208">
    <property type="component" value="Unassembled WGS sequence"/>
</dbReference>
<sequence>MNDLKECPFCASVNVAEQNDVVVSSDGDEGYSEWIECGACGGRAPSHQAWNLRTGRSAEDPMNAIEKRARNLLAAEVDRDAAAMPGVEEVATSIRQGGHGNVLFVPTAIRAIVAALTQPEGYVLVPVEPTVELLLAMSNALGITPLPSSDEDGGYPITGSASTVRQCYDALLSARPEVP</sequence>
<comment type="caution">
    <text evidence="1">The sequence shown here is derived from an EMBL/GenBank/DDBJ whole genome shotgun (WGS) entry which is preliminary data.</text>
</comment>
<organism evidence="1 2">
    <name type="scientific">Stenotrophomonas maltophilia</name>
    <name type="common">Pseudomonas maltophilia</name>
    <name type="synonym">Xanthomonas maltophilia</name>
    <dbReference type="NCBI Taxonomy" id="40324"/>
    <lineage>
        <taxon>Bacteria</taxon>
        <taxon>Pseudomonadati</taxon>
        <taxon>Pseudomonadota</taxon>
        <taxon>Gammaproteobacteria</taxon>
        <taxon>Lysobacterales</taxon>
        <taxon>Lysobacteraceae</taxon>
        <taxon>Stenotrophomonas</taxon>
        <taxon>Stenotrophomonas maltophilia group</taxon>
    </lineage>
</organism>
<evidence type="ECO:0008006" key="3">
    <source>
        <dbReference type="Google" id="ProtNLM"/>
    </source>
</evidence>
<gene>
    <name evidence="1" type="ORF">QEG23_001022</name>
</gene>
<proteinExistence type="predicted"/>
<accession>A0AAI9BZM5</accession>
<dbReference type="EMBL" id="ABLOJW010000004">
    <property type="protein sequence ID" value="EKT4091537.1"/>
    <property type="molecule type" value="Genomic_DNA"/>
</dbReference>
<evidence type="ECO:0000313" key="2">
    <source>
        <dbReference type="Proteomes" id="UP001218208"/>
    </source>
</evidence>
<name>A0AAI9BZM5_STEMA</name>
<dbReference type="AlphaFoldDB" id="A0AAI9BZM5"/>
<protein>
    <recommendedName>
        <fullName evidence="3">Restriction alleviation protein Lar</fullName>
    </recommendedName>
</protein>
<evidence type="ECO:0000313" key="1">
    <source>
        <dbReference type="EMBL" id="EKT4091537.1"/>
    </source>
</evidence>